<keyword evidence="1" id="KW-0472">Membrane</keyword>
<name>A0ABS0VY71_9CORY</name>
<feature type="transmembrane region" description="Helical" evidence="1">
    <location>
        <begin position="101"/>
        <end position="119"/>
    </location>
</feature>
<sequence length="163" mass="17457">MKPDTSRHLPATGPALPARETRIGDTDRTRALDLLAGYLETGHLTISDFEERSAAVPGCRTAGDLEVILADLPARGDAPRSTESVNTRPVSGRTSGLRTRIGIFLGIGVVCMTTTAATASVLPLAVWALAAIALFILNVGPDSWYAPSLRQLERRNRRPGRNN</sequence>
<dbReference type="InterPro" id="IPR012551">
    <property type="entry name" value="DUF1707_SHOCT-like"/>
</dbReference>
<evidence type="ECO:0000256" key="1">
    <source>
        <dbReference type="SAM" id="Phobius"/>
    </source>
</evidence>
<evidence type="ECO:0000313" key="4">
    <source>
        <dbReference type="Proteomes" id="UP000625574"/>
    </source>
</evidence>
<gene>
    <name evidence="3" type="ORF">JDV76_12110</name>
</gene>
<feature type="domain" description="DUF1707" evidence="2">
    <location>
        <begin position="21"/>
        <end position="73"/>
    </location>
</feature>
<dbReference type="PANTHER" id="PTHR40763:SF4">
    <property type="entry name" value="DUF1707 DOMAIN-CONTAINING PROTEIN"/>
    <property type="match status" value="1"/>
</dbReference>
<protein>
    <submittedName>
        <fullName evidence="3">DUF1707 domain-containing protein</fullName>
    </submittedName>
</protein>
<keyword evidence="1" id="KW-0812">Transmembrane</keyword>
<organism evidence="3 4">
    <name type="scientific">Corynebacterium marambiense</name>
    <dbReference type="NCBI Taxonomy" id="2765364"/>
    <lineage>
        <taxon>Bacteria</taxon>
        <taxon>Bacillati</taxon>
        <taxon>Actinomycetota</taxon>
        <taxon>Actinomycetes</taxon>
        <taxon>Mycobacteriales</taxon>
        <taxon>Corynebacteriaceae</taxon>
        <taxon>Corynebacterium</taxon>
    </lineage>
</organism>
<evidence type="ECO:0000313" key="3">
    <source>
        <dbReference type="EMBL" id="MBI9001697.1"/>
    </source>
</evidence>
<dbReference type="EMBL" id="JAEIOT010000016">
    <property type="protein sequence ID" value="MBI9001697.1"/>
    <property type="molecule type" value="Genomic_DNA"/>
</dbReference>
<dbReference type="RefSeq" id="WP_198737157.1">
    <property type="nucleotide sequence ID" value="NZ_JAEIOT010000016.1"/>
</dbReference>
<evidence type="ECO:0000259" key="2">
    <source>
        <dbReference type="Pfam" id="PF08044"/>
    </source>
</evidence>
<proteinExistence type="predicted"/>
<dbReference type="Pfam" id="PF08044">
    <property type="entry name" value="DUF1707"/>
    <property type="match status" value="1"/>
</dbReference>
<comment type="caution">
    <text evidence="3">The sequence shown here is derived from an EMBL/GenBank/DDBJ whole genome shotgun (WGS) entry which is preliminary data.</text>
</comment>
<keyword evidence="4" id="KW-1185">Reference proteome</keyword>
<dbReference type="PANTHER" id="PTHR40763">
    <property type="entry name" value="MEMBRANE PROTEIN-RELATED"/>
    <property type="match status" value="1"/>
</dbReference>
<keyword evidence="1" id="KW-1133">Transmembrane helix</keyword>
<accession>A0ABS0VY71</accession>
<feature type="transmembrane region" description="Helical" evidence="1">
    <location>
        <begin position="125"/>
        <end position="145"/>
    </location>
</feature>
<dbReference type="Proteomes" id="UP000625574">
    <property type="component" value="Unassembled WGS sequence"/>
</dbReference>
<reference evidence="3 4" key="1">
    <citation type="submission" date="2020-12" db="EMBL/GenBank/DDBJ databases">
        <title>Genome public.</title>
        <authorList>
            <person name="Sun Q."/>
        </authorList>
    </citation>
    <scope>NUCLEOTIDE SEQUENCE [LARGE SCALE GENOMIC DNA]</scope>
    <source>
        <strain evidence="3 4">CCM 8864</strain>
    </source>
</reference>